<dbReference type="Proteomes" id="UP001498398">
    <property type="component" value="Unassembled WGS sequence"/>
</dbReference>
<keyword evidence="7" id="KW-1185">Reference proteome</keyword>
<dbReference type="EMBL" id="JBANRG010000012">
    <property type="protein sequence ID" value="KAK7461696.1"/>
    <property type="molecule type" value="Genomic_DNA"/>
</dbReference>
<dbReference type="Pfam" id="PF02816">
    <property type="entry name" value="Alpha_kinase"/>
    <property type="match status" value="1"/>
</dbReference>
<evidence type="ECO:0000259" key="5">
    <source>
        <dbReference type="PROSITE" id="PS51158"/>
    </source>
</evidence>
<dbReference type="Gene3D" id="3.20.200.10">
    <property type="entry name" value="MHCK/EF2 kinase"/>
    <property type="match status" value="1"/>
</dbReference>
<evidence type="ECO:0000256" key="1">
    <source>
        <dbReference type="ARBA" id="ARBA00022527"/>
    </source>
</evidence>
<evidence type="ECO:0000256" key="3">
    <source>
        <dbReference type="ARBA" id="ARBA00022777"/>
    </source>
</evidence>
<reference evidence="6 7" key="1">
    <citation type="submission" date="2024-01" db="EMBL/GenBank/DDBJ databases">
        <title>A draft genome for the cacao thread blight pathogen Marasmiellus scandens.</title>
        <authorList>
            <person name="Baruah I.K."/>
            <person name="Leung J."/>
            <person name="Bukari Y."/>
            <person name="Amoako-Attah I."/>
            <person name="Meinhardt L.W."/>
            <person name="Bailey B.A."/>
            <person name="Cohen S.P."/>
        </authorList>
    </citation>
    <scope>NUCLEOTIDE SEQUENCE [LARGE SCALE GENOMIC DNA]</scope>
    <source>
        <strain evidence="6 7">GH-19</strain>
    </source>
</reference>
<feature type="compositionally biased region" description="Polar residues" evidence="4">
    <location>
        <begin position="401"/>
        <end position="421"/>
    </location>
</feature>
<feature type="region of interest" description="Disordered" evidence="4">
    <location>
        <begin position="337"/>
        <end position="421"/>
    </location>
</feature>
<name>A0ABR1JI85_9AGAR</name>
<dbReference type="PROSITE" id="PS51158">
    <property type="entry name" value="ALPHA_KINASE"/>
    <property type="match status" value="1"/>
</dbReference>
<evidence type="ECO:0000313" key="7">
    <source>
        <dbReference type="Proteomes" id="UP001498398"/>
    </source>
</evidence>
<dbReference type="InterPro" id="IPR004166">
    <property type="entry name" value="a-kinase_dom"/>
</dbReference>
<evidence type="ECO:0000256" key="2">
    <source>
        <dbReference type="ARBA" id="ARBA00022679"/>
    </source>
</evidence>
<proteinExistence type="predicted"/>
<sequence>MDNNEITIPITTNRHAVECYACKKLLPSGSDITTFKKPGGTVVYYLCPPCMERELKRHSSSKVGGKNVTAQTVVRFTAAPTSAASASSVKAPQANLEAIHQKLVAARKKETPSHAKLVTPMSNIQVSVPSGSGAFGNQSFLPVKRGSSSNASLSPVPPDTNVTNYGYRAAHLSYNEHYQVNRKKTYAIQPGQVVTLLLVFGYMNEKFKFEPFSMDLVEGLSVSPDVTVSYLQEKWLELLLPKVLKKYEGFNIPWETASFRDVDKIVDLLSLGPDHQPLEQYCFVLSKPRGKSAASKEPQNTFKKPKNPFRIGYVVDEATKDELHDWLAVQEVEKLHAEKETNRQKEREANSLNITKKRHAHSPPASPQQPKKVKNKLVDNDWDNSDSSFSVSDHVGSASSLDSSFTPQAASTKHQNSRASSSCVANQNSHVGSSCVADSNVIPDLINNDYQDIENMTTHTPTRPNKVTVESPSTPNSRFLHQALALGGATQAVEARETAQVLLFPVPVVKLSWLMALAKTTDNDALCFSSSSMPWVPAFLDIEQKSQPQFMGAMKDCRKGQLTITGIGSRRSLDQDTTVAGLIVAKRFYLKSVLSGSISYSRLGDYETEKKKTFMEGNVLYWANALVSYAMSWAMQQKQKLQLQFVVPEIVCVKAGVAVDSAAKSCYVIEERLEGDWVKLVGNGKATPLVKVNDKDYELAEFLCFLQHVMWWKTGGVGYVSDFQGVVHCSADNNNVKFVISDPQIMTSPKLGDMLFGDGNVSDAFNAFPDDHKCAKLCAMFRVPSTQLLLLDFVGEKEDGEIKEHMGSLVVTSEVANNLQNE</sequence>
<accession>A0ABR1JI85</accession>
<keyword evidence="1" id="KW-0723">Serine/threonine-protein kinase</keyword>
<dbReference type="InterPro" id="IPR011009">
    <property type="entry name" value="Kinase-like_dom_sf"/>
</dbReference>
<feature type="compositionally biased region" description="Low complexity" evidence="4">
    <location>
        <begin position="385"/>
        <end position="400"/>
    </location>
</feature>
<feature type="domain" description="Alpha-type protein kinase" evidence="5">
    <location>
        <begin position="527"/>
        <end position="786"/>
    </location>
</feature>
<keyword evidence="3" id="KW-0418">Kinase</keyword>
<evidence type="ECO:0000256" key="4">
    <source>
        <dbReference type="SAM" id="MobiDB-lite"/>
    </source>
</evidence>
<gene>
    <name evidence="6" type="ORF">VKT23_008123</name>
</gene>
<keyword evidence="2" id="KW-0808">Transferase</keyword>
<organism evidence="6 7">
    <name type="scientific">Marasmiellus scandens</name>
    <dbReference type="NCBI Taxonomy" id="2682957"/>
    <lineage>
        <taxon>Eukaryota</taxon>
        <taxon>Fungi</taxon>
        <taxon>Dikarya</taxon>
        <taxon>Basidiomycota</taxon>
        <taxon>Agaricomycotina</taxon>
        <taxon>Agaricomycetes</taxon>
        <taxon>Agaricomycetidae</taxon>
        <taxon>Agaricales</taxon>
        <taxon>Marasmiineae</taxon>
        <taxon>Omphalotaceae</taxon>
        <taxon>Marasmiellus</taxon>
    </lineage>
</organism>
<comment type="caution">
    <text evidence="6">The sequence shown here is derived from an EMBL/GenBank/DDBJ whole genome shotgun (WGS) entry which is preliminary data.</text>
</comment>
<feature type="compositionally biased region" description="Basic and acidic residues" evidence="4">
    <location>
        <begin position="337"/>
        <end position="349"/>
    </location>
</feature>
<protein>
    <recommendedName>
        <fullName evidence="5">Alpha-type protein kinase domain-containing protein</fullName>
    </recommendedName>
</protein>
<dbReference type="SUPFAM" id="SSF56112">
    <property type="entry name" value="Protein kinase-like (PK-like)"/>
    <property type="match status" value="1"/>
</dbReference>
<evidence type="ECO:0000313" key="6">
    <source>
        <dbReference type="EMBL" id="KAK7461696.1"/>
    </source>
</evidence>